<name>A0A7W1XQU7_9BACL</name>
<dbReference type="Proteomes" id="UP000538292">
    <property type="component" value="Unassembled WGS sequence"/>
</dbReference>
<evidence type="ECO:0000256" key="6">
    <source>
        <dbReference type="SAM" id="Phobius"/>
    </source>
</evidence>
<evidence type="ECO:0000256" key="3">
    <source>
        <dbReference type="ARBA" id="ARBA00022692"/>
    </source>
</evidence>
<protein>
    <submittedName>
        <fullName evidence="7">YitT family protein</fullName>
    </submittedName>
</protein>
<comment type="subcellular location">
    <subcellularLocation>
        <location evidence="1">Cell membrane</location>
        <topology evidence="1">Multi-pass membrane protein</topology>
    </subcellularLocation>
</comment>
<dbReference type="AlphaFoldDB" id="A0A7W1XQU7"/>
<comment type="caution">
    <text evidence="7">The sequence shown here is derived from an EMBL/GenBank/DDBJ whole genome shotgun (WGS) entry which is preliminary data.</text>
</comment>
<dbReference type="InterPro" id="IPR003740">
    <property type="entry name" value="YitT"/>
</dbReference>
<organism evidence="7 8">
    <name type="scientific">Thermoactinomyces mirandus</name>
    <dbReference type="NCBI Taxonomy" id="2756294"/>
    <lineage>
        <taxon>Bacteria</taxon>
        <taxon>Bacillati</taxon>
        <taxon>Bacillota</taxon>
        <taxon>Bacilli</taxon>
        <taxon>Bacillales</taxon>
        <taxon>Thermoactinomycetaceae</taxon>
        <taxon>Thermoactinomyces</taxon>
    </lineage>
</organism>
<dbReference type="GO" id="GO:0005886">
    <property type="term" value="C:plasma membrane"/>
    <property type="evidence" value="ECO:0007669"/>
    <property type="project" value="UniProtKB-SubCell"/>
</dbReference>
<dbReference type="Pfam" id="PF02588">
    <property type="entry name" value="YitT_membrane"/>
    <property type="match status" value="1"/>
</dbReference>
<keyword evidence="4 6" id="KW-1133">Transmembrane helix</keyword>
<keyword evidence="3 6" id="KW-0812">Transmembrane</keyword>
<gene>
    <name evidence="7" type="ORF">H2C83_04410</name>
</gene>
<proteinExistence type="predicted"/>
<evidence type="ECO:0000256" key="1">
    <source>
        <dbReference type="ARBA" id="ARBA00004651"/>
    </source>
</evidence>
<keyword evidence="8" id="KW-1185">Reference proteome</keyword>
<dbReference type="InterPro" id="IPR051461">
    <property type="entry name" value="UPF0750_membrane"/>
</dbReference>
<keyword evidence="5 6" id="KW-0472">Membrane</keyword>
<feature type="transmembrane region" description="Helical" evidence="6">
    <location>
        <begin position="12"/>
        <end position="37"/>
    </location>
</feature>
<evidence type="ECO:0000256" key="2">
    <source>
        <dbReference type="ARBA" id="ARBA00022475"/>
    </source>
</evidence>
<evidence type="ECO:0000313" key="7">
    <source>
        <dbReference type="EMBL" id="MBA4601574.1"/>
    </source>
</evidence>
<evidence type="ECO:0000256" key="4">
    <source>
        <dbReference type="ARBA" id="ARBA00022989"/>
    </source>
</evidence>
<evidence type="ECO:0000256" key="5">
    <source>
        <dbReference type="ARBA" id="ARBA00023136"/>
    </source>
</evidence>
<sequence>MKSSQKKKKFATGIRVFLVVIGVFLTAFGVEMFLMPIQIMTGGIIGISGILSHVTEMEMGIFLFFLNFLFLLRHIRIVNRIRAFLATFSLILLTIFII</sequence>
<keyword evidence="2" id="KW-1003">Cell membrane</keyword>
<dbReference type="PANTHER" id="PTHR33545:SF5">
    <property type="entry name" value="UPF0750 MEMBRANE PROTEIN YITT"/>
    <property type="match status" value="1"/>
</dbReference>
<dbReference type="PANTHER" id="PTHR33545">
    <property type="entry name" value="UPF0750 MEMBRANE PROTEIN YITT-RELATED"/>
    <property type="match status" value="1"/>
</dbReference>
<accession>A0A7W1XQU7</accession>
<feature type="transmembrane region" description="Helical" evidence="6">
    <location>
        <begin position="81"/>
        <end position="97"/>
    </location>
</feature>
<feature type="transmembrane region" description="Helical" evidence="6">
    <location>
        <begin position="43"/>
        <end position="69"/>
    </location>
</feature>
<reference evidence="7 8" key="1">
    <citation type="submission" date="2020-07" db="EMBL/GenBank/DDBJ databases">
        <title>Thermoactinomyces phylogeny.</title>
        <authorList>
            <person name="Dunlap C."/>
        </authorList>
    </citation>
    <scope>NUCLEOTIDE SEQUENCE [LARGE SCALE GENOMIC DNA]</scope>
    <source>
        <strain evidence="7 8">AMNI-1</strain>
    </source>
</reference>
<evidence type="ECO:0000313" key="8">
    <source>
        <dbReference type="Proteomes" id="UP000538292"/>
    </source>
</evidence>
<dbReference type="EMBL" id="JACEOL010000012">
    <property type="protein sequence ID" value="MBA4601574.1"/>
    <property type="molecule type" value="Genomic_DNA"/>
</dbReference>